<dbReference type="InterPro" id="IPR050343">
    <property type="entry name" value="RsuA_PseudoU_synthase"/>
</dbReference>
<dbReference type="EC" id="5.4.99.-" evidence="4"/>
<dbReference type="InterPro" id="IPR006145">
    <property type="entry name" value="PsdUridine_synth_RsuA/RluA"/>
</dbReference>
<dbReference type="InterPro" id="IPR042092">
    <property type="entry name" value="PsdUridine_s_RsuA/RluB/E/F_cat"/>
</dbReference>
<evidence type="ECO:0000256" key="1">
    <source>
        <dbReference type="ARBA" id="ARBA00008348"/>
    </source>
</evidence>
<name>A0ABT4CVF0_9CLOT</name>
<dbReference type="Gene3D" id="3.30.70.1560">
    <property type="entry name" value="Alpha-L RNA-binding motif"/>
    <property type="match status" value="1"/>
</dbReference>
<dbReference type="Pfam" id="PF01479">
    <property type="entry name" value="S4"/>
    <property type="match status" value="1"/>
</dbReference>
<comment type="caution">
    <text evidence="6">The sequence shown here is derived from an EMBL/GenBank/DDBJ whole genome shotgun (WGS) entry which is preliminary data.</text>
</comment>
<dbReference type="InterPro" id="IPR018496">
    <property type="entry name" value="PsdUridine_synth_RsuA/RluB_CS"/>
</dbReference>
<dbReference type="SUPFAM" id="SSF55120">
    <property type="entry name" value="Pseudouridine synthase"/>
    <property type="match status" value="1"/>
</dbReference>
<accession>A0ABT4CVF0</accession>
<keyword evidence="2 4" id="KW-0413">Isomerase</keyword>
<evidence type="ECO:0000313" key="7">
    <source>
        <dbReference type="Proteomes" id="UP001078443"/>
    </source>
</evidence>
<evidence type="ECO:0000313" key="6">
    <source>
        <dbReference type="EMBL" id="MCY6482959.1"/>
    </source>
</evidence>
<dbReference type="Gene3D" id="3.30.70.580">
    <property type="entry name" value="Pseudouridine synthase I, catalytic domain, N-terminal subdomain"/>
    <property type="match status" value="1"/>
</dbReference>
<dbReference type="PANTHER" id="PTHR47683">
    <property type="entry name" value="PSEUDOURIDINE SYNTHASE FAMILY PROTEIN-RELATED"/>
    <property type="match status" value="1"/>
</dbReference>
<dbReference type="InterPro" id="IPR020094">
    <property type="entry name" value="TruA/RsuA/RluB/E/F_N"/>
</dbReference>
<dbReference type="CDD" id="cd02554">
    <property type="entry name" value="PseudoU_synth_RluF"/>
    <property type="match status" value="1"/>
</dbReference>
<dbReference type="RefSeq" id="WP_268039226.1">
    <property type="nucleotide sequence ID" value="NZ_JAPQER010000001.1"/>
</dbReference>
<dbReference type="NCBIfam" id="TIGR00093">
    <property type="entry name" value="pseudouridine synthase"/>
    <property type="match status" value="1"/>
</dbReference>
<dbReference type="SMART" id="SM00363">
    <property type="entry name" value="S4"/>
    <property type="match status" value="1"/>
</dbReference>
<dbReference type="InterPro" id="IPR000748">
    <property type="entry name" value="PsdUridine_synth_RsuA/RluB/E/F"/>
</dbReference>
<dbReference type="PROSITE" id="PS50889">
    <property type="entry name" value="S4"/>
    <property type="match status" value="1"/>
</dbReference>
<dbReference type="Gene3D" id="3.10.290.10">
    <property type="entry name" value="RNA-binding S4 domain"/>
    <property type="match status" value="1"/>
</dbReference>
<evidence type="ECO:0000259" key="5">
    <source>
        <dbReference type="SMART" id="SM00363"/>
    </source>
</evidence>
<feature type="domain" description="RNA-binding S4" evidence="5">
    <location>
        <begin position="1"/>
        <end position="59"/>
    </location>
</feature>
<dbReference type="InterPro" id="IPR002942">
    <property type="entry name" value="S4_RNA-bd"/>
</dbReference>
<keyword evidence="3" id="KW-0694">RNA-binding</keyword>
<dbReference type="EMBL" id="JAPQER010000001">
    <property type="protein sequence ID" value="MCY6482959.1"/>
    <property type="molecule type" value="Genomic_DNA"/>
</dbReference>
<dbReference type="PROSITE" id="PS01149">
    <property type="entry name" value="PSI_RSU"/>
    <property type="match status" value="1"/>
</dbReference>
<keyword evidence="7" id="KW-1185">Reference proteome</keyword>
<evidence type="ECO:0000256" key="2">
    <source>
        <dbReference type="ARBA" id="ARBA00023235"/>
    </source>
</evidence>
<gene>
    <name evidence="6" type="ORF">OW763_01135</name>
</gene>
<sequence>MRINKLFSNLGLCSRKETNRLIEANRVIVNGQLCEPGQWVKEEDIILVDNEPIPVKDKIYIALNKPVGITCTAAKDVKSNIINFMNYPEYIFPVGRLDKASQGLILMTNDGDLANEILKSENEHEKEYIVTVNKPFDDFFMKGMSEGVEICETRTRPCKVSRISEDTFRIILTQGLNKQIRRMSKTFGYKVLRLERIRIINIKTDGIDIGKWRNLTEKEIIELRNV</sequence>
<dbReference type="SUPFAM" id="SSF55174">
    <property type="entry name" value="Alpha-L RNA-binding motif"/>
    <property type="match status" value="1"/>
</dbReference>
<dbReference type="PANTHER" id="PTHR47683:SF2">
    <property type="entry name" value="RNA-BINDING S4 DOMAIN-CONTAINING PROTEIN"/>
    <property type="match status" value="1"/>
</dbReference>
<proteinExistence type="inferred from homology"/>
<dbReference type="CDD" id="cd00165">
    <property type="entry name" value="S4"/>
    <property type="match status" value="1"/>
</dbReference>
<organism evidence="6 7">
    <name type="scientific">Clostridium aestuarii</name>
    <dbReference type="NCBI Taxonomy" id="338193"/>
    <lineage>
        <taxon>Bacteria</taxon>
        <taxon>Bacillati</taxon>
        <taxon>Bacillota</taxon>
        <taxon>Clostridia</taxon>
        <taxon>Eubacteriales</taxon>
        <taxon>Clostridiaceae</taxon>
        <taxon>Clostridium</taxon>
    </lineage>
</organism>
<protein>
    <recommendedName>
        <fullName evidence="4">Pseudouridine synthase</fullName>
        <ecNumber evidence="4">5.4.99.-</ecNumber>
    </recommendedName>
</protein>
<dbReference type="InterPro" id="IPR020103">
    <property type="entry name" value="PsdUridine_synth_cat_dom_sf"/>
</dbReference>
<dbReference type="InterPro" id="IPR036986">
    <property type="entry name" value="S4_RNA-bd_sf"/>
</dbReference>
<evidence type="ECO:0000256" key="4">
    <source>
        <dbReference type="RuleBase" id="RU003887"/>
    </source>
</evidence>
<dbReference type="Proteomes" id="UP001078443">
    <property type="component" value="Unassembled WGS sequence"/>
</dbReference>
<comment type="similarity">
    <text evidence="1 4">Belongs to the pseudouridine synthase RsuA family.</text>
</comment>
<dbReference type="Pfam" id="PF00849">
    <property type="entry name" value="PseudoU_synth_2"/>
    <property type="match status" value="1"/>
</dbReference>
<reference evidence="6" key="1">
    <citation type="submission" date="2022-12" db="EMBL/GenBank/DDBJ databases">
        <authorList>
            <person name="Wang J."/>
        </authorList>
    </citation>
    <scope>NUCLEOTIDE SEQUENCE</scope>
    <source>
        <strain evidence="6">HY-45-18</strain>
    </source>
</reference>
<evidence type="ECO:0000256" key="3">
    <source>
        <dbReference type="PROSITE-ProRule" id="PRU00182"/>
    </source>
</evidence>